<accession>A0A511HGA8</accession>
<dbReference type="RefSeq" id="WP_090494840.1">
    <property type="nucleotide sequence ID" value="NZ_BJVY01000026.1"/>
</dbReference>
<evidence type="ECO:0000313" key="2">
    <source>
        <dbReference type="EMBL" id="GEL72596.1"/>
    </source>
</evidence>
<reference evidence="3 4" key="1">
    <citation type="submission" date="2016-10" db="EMBL/GenBank/DDBJ databases">
        <authorList>
            <person name="Varghese N."/>
            <person name="Submissions S."/>
        </authorList>
    </citation>
    <scope>NUCLEOTIDE SEQUENCE [LARGE SCALE GENOMIC DNA]</scope>
    <source>
        <strain evidence="3 4">DSM 2260</strain>
    </source>
</reference>
<evidence type="ECO:0008006" key="6">
    <source>
        <dbReference type="Google" id="ProtNLM"/>
    </source>
</evidence>
<dbReference type="PROSITE" id="PS51257">
    <property type="entry name" value="PROKAR_LIPOPROTEIN"/>
    <property type="match status" value="1"/>
</dbReference>
<evidence type="ECO:0000256" key="1">
    <source>
        <dbReference type="SAM" id="SignalP"/>
    </source>
</evidence>
<dbReference type="Gene3D" id="1.25.40.10">
    <property type="entry name" value="Tetratricopeptide repeat domain"/>
    <property type="match status" value="1"/>
</dbReference>
<dbReference type="Proteomes" id="UP000198717">
    <property type="component" value="Unassembled WGS sequence"/>
</dbReference>
<gene>
    <name evidence="2" type="ORF">MVI01_43800</name>
    <name evidence="3" type="ORF">SAMN04488504_12034</name>
</gene>
<feature type="signal peptide" evidence="1">
    <location>
        <begin position="1"/>
        <end position="18"/>
    </location>
</feature>
<feature type="chain" id="PRO_5023025392" description="Lipoprotein" evidence="1">
    <location>
        <begin position="19"/>
        <end position="268"/>
    </location>
</feature>
<keyword evidence="4" id="KW-1185">Reference proteome</keyword>
<evidence type="ECO:0000313" key="4">
    <source>
        <dbReference type="Proteomes" id="UP000198717"/>
    </source>
</evidence>
<organism evidence="2 5">
    <name type="scientific">Myxococcus virescens</name>
    <dbReference type="NCBI Taxonomy" id="83456"/>
    <lineage>
        <taxon>Bacteria</taxon>
        <taxon>Pseudomonadati</taxon>
        <taxon>Myxococcota</taxon>
        <taxon>Myxococcia</taxon>
        <taxon>Myxococcales</taxon>
        <taxon>Cystobacterineae</taxon>
        <taxon>Myxococcaceae</taxon>
        <taxon>Myxococcus</taxon>
    </lineage>
</organism>
<dbReference type="EMBL" id="FNAJ01000020">
    <property type="protein sequence ID" value="SDF10392.1"/>
    <property type="molecule type" value="Genomic_DNA"/>
</dbReference>
<protein>
    <recommendedName>
        <fullName evidence="6">Lipoprotein</fullName>
    </recommendedName>
</protein>
<proteinExistence type="predicted"/>
<reference evidence="2 5" key="2">
    <citation type="submission" date="2019-07" db="EMBL/GenBank/DDBJ databases">
        <title>Whole genome shotgun sequence of Myxococcus virescens NBRC 100334.</title>
        <authorList>
            <person name="Hosoyama A."/>
            <person name="Uohara A."/>
            <person name="Ohji S."/>
            <person name="Ichikawa N."/>
        </authorList>
    </citation>
    <scope>NUCLEOTIDE SEQUENCE [LARGE SCALE GENOMIC DNA]</scope>
    <source>
        <strain evidence="2 5">NBRC 100334</strain>
    </source>
</reference>
<evidence type="ECO:0000313" key="5">
    <source>
        <dbReference type="Proteomes" id="UP000321224"/>
    </source>
</evidence>
<keyword evidence="1" id="KW-0732">Signal</keyword>
<dbReference type="EMBL" id="BJVY01000026">
    <property type="protein sequence ID" value="GEL72596.1"/>
    <property type="molecule type" value="Genomic_DNA"/>
</dbReference>
<comment type="caution">
    <text evidence="2">The sequence shown here is derived from an EMBL/GenBank/DDBJ whole genome shotgun (WGS) entry which is preliminary data.</text>
</comment>
<sequence length="268" mass="28861">MRRLVFLAVMAPLLVACATTRQVVPRSTSCEKGSLWACNEWGEQLLQDGDRSQAEMAFSKACDGGSTQGCLALGRLRMADGNLAGAEAPFVTVYETDSEEGALALADLYDARGGEAHARAAARLRREAPALDKPAFDFAMQYRVGAWRPTADLALNIQPMVFLERRLNIGSNLAYTSRGVSEFNGFVGYQHFVNAWVVPYGRLMMGTATRASRDPGFNVGAEVGTRLALGYFGHVNVAAGMSRASGNYMSVGVGLNGLFVLLMLLHLP</sequence>
<name>A0A511HGA8_9BACT</name>
<dbReference type="Proteomes" id="UP000321224">
    <property type="component" value="Unassembled WGS sequence"/>
</dbReference>
<evidence type="ECO:0000313" key="3">
    <source>
        <dbReference type="EMBL" id="SDF10392.1"/>
    </source>
</evidence>
<dbReference type="AlphaFoldDB" id="A0A511HGA8"/>
<dbReference type="SUPFAM" id="SSF81901">
    <property type="entry name" value="HCP-like"/>
    <property type="match status" value="1"/>
</dbReference>
<dbReference type="InterPro" id="IPR011990">
    <property type="entry name" value="TPR-like_helical_dom_sf"/>
</dbReference>